<dbReference type="Gene3D" id="3.20.20.80">
    <property type="entry name" value="Glycosidases"/>
    <property type="match status" value="1"/>
</dbReference>
<dbReference type="NCBIfam" id="TIGR01409">
    <property type="entry name" value="TAT_signal_seq"/>
    <property type="match status" value="1"/>
</dbReference>
<dbReference type="PROSITE" id="PS51257">
    <property type="entry name" value="PROKAR_LIPOPROTEIN"/>
    <property type="match status" value="1"/>
</dbReference>
<dbReference type="PROSITE" id="PS51318">
    <property type="entry name" value="TAT"/>
    <property type="match status" value="1"/>
</dbReference>
<dbReference type="AlphaFoldDB" id="A0A1F7XMS2"/>
<dbReference type="STRING" id="1802485.A2V97_02675"/>
<gene>
    <name evidence="1" type="ORF">A2V97_02675</name>
</gene>
<dbReference type="Proteomes" id="UP000177382">
    <property type="component" value="Unassembled WGS sequence"/>
</dbReference>
<evidence type="ECO:0000313" key="2">
    <source>
        <dbReference type="Proteomes" id="UP000177382"/>
    </source>
</evidence>
<sequence length="381" mass="43295">MSETLDRRGFLKIGAAAGGAVVLAACAPELKPSPERERQSRIEFGFNTRFYTSPNEQLLHLDRFKTTCDQLAALQIPWIRFPLWDWDIKPESLPKYDEAIDYAKSKGLKVFLVTNVDKLSADPRKIDQLTRKTRRQYELLGRRWGDKVDYWQIFNEGDDHLDDNYNRNPGFPFPPGYLERRRFFFKTAVDTLRQAVGEEHGVEAKVTTNVSKWVGADAGVNPEEVVYFDAVCGFVNPGGAITKPCGDLNSITLDLYPDLDPNEILDLPRQVSYFSTRYGVGEQDGKKDVIVAELGLPERSTRAHAKDWDPIHQAASIIASIRSLNSGPVKPRLVFPHEYIDTKAREENSHEGSFGIMYADGTPKESFEPVIREMWRIQDQP</sequence>
<dbReference type="EMBL" id="MGFX01000001">
    <property type="protein sequence ID" value="OGM15668.1"/>
    <property type="molecule type" value="Genomic_DNA"/>
</dbReference>
<dbReference type="InterPro" id="IPR006311">
    <property type="entry name" value="TAT_signal"/>
</dbReference>
<dbReference type="SUPFAM" id="SSF51445">
    <property type="entry name" value="(Trans)glycosidases"/>
    <property type="match status" value="1"/>
</dbReference>
<proteinExistence type="predicted"/>
<name>A0A1F7XMS2_9BACT</name>
<accession>A0A1F7XMS2</accession>
<evidence type="ECO:0008006" key="3">
    <source>
        <dbReference type="Google" id="ProtNLM"/>
    </source>
</evidence>
<comment type="caution">
    <text evidence="1">The sequence shown here is derived from an EMBL/GenBank/DDBJ whole genome shotgun (WGS) entry which is preliminary data.</text>
</comment>
<protein>
    <recommendedName>
        <fullName evidence="3">Glycoside hydrolase family 5 domain-containing protein</fullName>
    </recommendedName>
</protein>
<evidence type="ECO:0000313" key="1">
    <source>
        <dbReference type="EMBL" id="OGM15668.1"/>
    </source>
</evidence>
<dbReference type="InterPro" id="IPR019546">
    <property type="entry name" value="TAT_signal_bac_arc"/>
</dbReference>
<dbReference type="InterPro" id="IPR017853">
    <property type="entry name" value="GH"/>
</dbReference>
<reference evidence="1 2" key="1">
    <citation type="journal article" date="2016" name="Nat. Commun.">
        <title>Thousands of microbial genomes shed light on interconnected biogeochemical processes in an aquifer system.</title>
        <authorList>
            <person name="Anantharaman K."/>
            <person name="Brown C.T."/>
            <person name="Hug L.A."/>
            <person name="Sharon I."/>
            <person name="Castelle C.J."/>
            <person name="Probst A.J."/>
            <person name="Thomas B.C."/>
            <person name="Singh A."/>
            <person name="Wilkins M.J."/>
            <person name="Karaoz U."/>
            <person name="Brodie E.L."/>
            <person name="Williams K.H."/>
            <person name="Hubbard S.S."/>
            <person name="Banfield J.F."/>
        </authorList>
    </citation>
    <scope>NUCLEOTIDE SEQUENCE [LARGE SCALE GENOMIC DNA]</scope>
</reference>
<organism evidence="1 2">
    <name type="scientific">Candidatus Woesebacteria bacterium RBG_16_42_24</name>
    <dbReference type="NCBI Taxonomy" id="1802485"/>
    <lineage>
        <taxon>Bacteria</taxon>
        <taxon>Candidatus Woeseibacteriota</taxon>
    </lineage>
</organism>